<dbReference type="Proteomes" id="UP000276260">
    <property type="component" value="Unassembled WGS sequence"/>
</dbReference>
<feature type="active site" description="Proton donor" evidence="8">
    <location>
        <position position="136"/>
    </location>
</feature>
<gene>
    <name evidence="10" type="ORF">EIK76_03740</name>
</gene>
<protein>
    <recommendedName>
        <fullName evidence="4">dTDP-4-dehydrorhamnose 3,5-epimerase</fullName>
        <ecNumber evidence="3">5.1.3.13</ecNumber>
    </recommendedName>
    <alternativeName>
        <fullName evidence="6">Thymidine diphospho-4-keto-rhamnose 3,5-epimerase</fullName>
    </alternativeName>
    <alternativeName>
        <fullName evidence="5">dTDP-4-keto-6-deoxyglucose 3,5-epimerase</fullName>
    </alternativeName>
    <alternativeName>
        <fullName evidence="7">dTDP-6-deoxy-D-xylo-4-hexulose 3,5-epimerase</fullName>
    </alternativeName>
</protein>
<comment type="caution">
    <text evidence="10">The sequence shown here is derived from an EMBL/GenBank/DDBJ whole genome shotgun (WGS) entry which is preliminary data.</text>
</comment>
<proteinExistence type="predicted"/>
<comment type="catalytic activity">
    <reaction evidence="1">
        <text>dTDP-4-dehydro-6-deoxy-alpha-D-glucose = dTDP-4-dehydro-beta-L-rhamnose</text>
        <dbReference type="Rhea" id="RHEA:16969"/>
        <dbReference type="ChEBI" id="CHEBI:57649"/>
        <dbReference type="ChEBI" id="CHEBI:62830"/>
        <dbReference type="EC" id="5.1.3.13"/>
    </reaction>
</comment>
<comment type="function">
    <text evidence="2">Catalyzes the epimerization of the C3' and C5'positions of dTDP-6-deoxy-D-xylo-4-hexulose, forming dTDP-6-deoxy-L-lyxo-4-hexulose.</text>
</comment>
<dbReference type="SUPFAM" id="SSF51182">
    <property type="entry name" value="RmlC-like cupins"/>
    <property type="match status" value="1"/>
</dbReference>
<evidence type="ECO:0000256" key="3">
    <source>
        <dbReference type="ARBA" id="ARBA00012098"/>
    </source>
</evidence>
<dbReference type="Pfam" id="PF00908">
    <property type="entry name" value="dTDP_sugar_isom"/>
    <property type="match status" value="1"/>
</dbReference>
<dbReference type="GO" id="GO:0008830">
    <property type="term" value="F:dTDP-4-dehydrorhamnose 3,5-epimerase activity"/>
    <property type="evidence" value="ECO:0007669"/>
    <property type="project" value="UniProtKB-EC"/>
</dbReference>
<sequence>MGTQLQLNQTSIQGVFEVRSLRGQDKRGSFARWFCQQELDQLLLGKAIRQINHSVNTNAGVVRGLHFQYPPAAEYKLVRCIRGEVMDFVVDLRAGSTTFLQHLGIRLREYDDLMLLIPPGCAHGFQALVDNSQLLYLHTSDYQPGFEGGCRIDDPCLKIQLPMPISTLSERDASFVSLAPDFNGIYV</sequence>
<dbReference type="PANTHER" id="PTHR21047">
    <property type="entry name" value="DTDP-6-DEOXY-D-GLUCOSE-3,5 EPIMERASE"/>
    <property type="match status" value="1"/>
</dbReference>
<dbReference type="InterPro" id="IPR011051">
    <property type="entry name" value="RmlC_Cupin_sf"/>
</dbReference>
<dbReference type="RefSeq" id="WP_046520010.1">
    <property type="nucleotide sequence ID" value="NZ_LAVS01000022.1"/>
</dbReference>
<dbReference type="EMBL" id="RRCF01000001">
    <property type="protein sequence ID" value="RRJ23209.1"/>
    <property type="molecule type" value="Genomic_DNA"/>
</dbReference>
<dbReference type="Gene3D" id="2.60.120.10">
    <property type="entry name" value="Jelly Rolls"/>
    <property type="match status" value="1"/>
</dbReference>
<evidence type="ECO:0000256" key="2">
    <source>
        <dbReference type="ARBA" id="ARBA00001997"/>
    </source>
</evidence>
<dbReference type="GO" id="GO:0000271">
    <property type="term" value="P:polysaccharide biosynthetic process"/>
    <property type="evidence" value="ECO:0007669"/>
    <property type="project" value="TreeGrafter"/>
</dbReference>
<evidence type="ECO:0000256" key="4">
    <source>
        <dbReference type="ARBA" id="ARBA00019595"/>
    </source>
</evidence>
<evidence type="ECO:0000256" key="5">
    <source>
        <dbReference type="ARBA" id="ARBA00029758"/>
    </source>
</evidence>
<dbReference type="InterPro" id="IPR000888">
    <property type="entry name" value="RmlC-like"/>
</dbReference>
<evidence type="ECO:0000256" key="8">
    <source>
        <dbReference type="PIRSR" id="PIRSR600888-1"/>
    </source>
</evidence>
<evidence type="ECO:0000313" key="11">
    <source>
        <dbReference type="Proteomes" id="UP000276260"/>
    </source>
</evidence>
<feature type="active site" description="Proton acceptor" evidence="8">
    <location>
        <position position="66"/>
    </location>
</feature>
<organism evidence="10 11">
    <name type="scientific">Rheinheimera mesophila</name>
    <dbReference type="NCBI Taxonomy" id="1547515"/>
    <lineage>
        <taxon>Bacteria</taxon>
        <taxon>Pseudomonadati</taxon>
        <taxon>Pseudomonadota</taxon>
        <taxon>Gammaproteobacteria</taxon>
        <taxon>Chromatiales</taxon>
        <taxon>Chromatiaceae</taxon>
        <taxon>Rheinheimera</taxon>
    </lineage>
</organism>
<dbReference type="GO" id="GO:0019305">
    <property type="term" value="P:dTDP-rhamnose biosynthetic process"/>
    <property type="evidence" value="ECO:0007669"/>
    <property type="project" value="TreeGrafter"/>
</dbReference>
<keyword evidence="11" id="KW-1185">Reference proteome</keyword>
<evidence type="ECO:0000256" key="7">
    <source>
        <dbReference type="ARBA" id="ARBA00033311"/>
    </source>
</evidence>
<evidence type="ECO:0000313" key="10">
    <source>
        <dbReference type="EMBL" id="RRJ23209.1"/>
    </source>
</evidence>
<evidence type="ECO:0000256" key="6">
    <source>
        <dbReference type="ARBA" id="ARBA00031424"/>
    </source>
</evidence>
<reference evidence="10 11" key="1">
    <citation type="submission" date="2018-11" db="EMBL/GenBank/DDBJ databases">
        <title>Draft genome analysis of Rheinheimera mesophila isolated from an industrial waste site.</title>
        <authorList>
            <person name="Yu Q."/>
            <person name="Qi Y."/>
            <person name="Zhang H."/>
            <person name="Lu Y."/>
            <person name="Pu J."/>
        </authorList>
    </citation>
    <scope>NUCLEOTIDE SEQUENCE [LARGE SCALE GENOMIC DNA]</scope>
    <source>
        <strain evidence="10 11">IITR13</strain>
    </source>
</reference>
<dbReference type="EC" id="5.1.3.13" evidence="3"/>
<feature type="site" description="Participates in a stacking interaction with the thymidine ring of dTDP-4-oxo-6-deoxyglucose" evidence="9">
    <location>
        <position position="142"/>
    </location>
</feature>
<evidence type="ECO:0000256" key="1">
    <source>
        <dbReference type="ARBA" id="ARBA00001298"/>
    </source>
</evidence>
<dbReference type="GO" id="GO:0005829">
    <property type="term" value="C:cytosol"/>
    <property type="evidence" value="ECO:0007669"/>
    <property type="project" value="TreeGrafter"/>
</dbReference>
<dbReference type="AlphaFoldDB" id="A0A3P3QRQ1"/>
<accession>A0A3P3QRQ1</accession>
<dbReference type="OrthoDB" id="9800680at2"/>
<dbReference type="CDD" id="cd00438">
    <property type="entry name" value="cupin_RmlC"/>
    <property type="match status" value="1"/>
</dbReference>
<dbReference type="PANTHER" id="PTHR21047:SF2">
    <property type="entry name" value="THYMIDINE DIPHOSPHO-4-KETO-RHAMNOSE 3,5-EPIMERASE"/>
    <property type="match status" value="1"/>
</dbReference>
<evidence type="ECO:0000256" key="9">
    <source>
        <dbReference type="PIRSR" id="PIRSR600888-3"/>
    </source>
</evidence>
<name>A0A3P3QRQ1_9GAMM</name>
<dbReference type="InterPro" id="IPR014710">
    <property type="entry name" value="RmlC-like_jellyroll"/>
</dbReference>